<gene>
    <name evidence="2" type="ORF">NLS_LOCUS6923</name>
</gene>
<feature type="compositionally biased region" description="Low complexity" evidence="1">
    <location>
        <begin position="177"/>
        <end position="190"/>
    </location>
</feature>
<dbReference type="AlphaFoldDB" id="A0A3P6TA47"/>
<dbReference type="STRING" id="42156.A0A3P6TA47"/>
<feature type="region of interest" description="Disordered" evidence="1">
    <location>
        <begin position="240"/>
        <end position="269"/>
    </location>
</feature>
<proteinExistence type="predicted"/>
<feature type="compositionally biased region" description="Low complexity" evidence="1">
    <location>
        <begin position="253"/>
        <end position="263"/>
    </location>
</feature>
<dbReference type="EMBL" id="UYRX01000655">
    <property type="protein sequence ID" value="VDK85016.1"/>
    <property type="molecule type" value="Genomic_DNA"/>
</dbReference>
<organism evidence="2 3">
    <name type="scientific">Litomosoides sigmodontis</name>
    <name type="common">Filarial nematode worm</name>
    <dbReference type="NCBI Taxonomy" id="42156"/>
    <lineage>
        <taxon>Eukaryota</taxon>
        <taxon>Metazoa</taxon>
        <taxon>Ecdysozoa</taxon>
        <taxon>Nematoda</taxon>
        <taxon>Chromadorea</taxon>
        <taxon>Rhabditida</taxon>
        <taxon>Spirurina</taxon>
        <taxon>Spiruromorpha</taxon>
        <taxon>Filarioidea</taxon>
        <taxon>Onchocercidae</taxon>
        <taxon>Litomosoides</taxon>
    </lineage>
</organism>
<feature type="compositionally biased region" description="Low complexity" evidence="1">
    <location>
        <begin position="77"/>
        <end position="87"/>
    </location>
</feature>
<dbReference type="OMA" id="NNIHYAS"/>
<evidence type="ECO:0000313" key="3">
    <source>
        <dbReference type="Proteomes" id="UP000277928"/>
    </source>
</evidence>
<feature type="compositionally biased region" description="Basic residues" evidence="1">
    <location>
        <begin position="242"/>
        <end position="252"/>
    </location>
</feature>
<evidence type="ECO:0000256" key="1">
    <source>
        <dbReference type="SAM" id="MobiDB-lite"/>
    </source>
</evidence>
<protein>
    <submittedName>
        <fullName evidence="2">Uncharacterized protein</fullName>
    </submittedName>
</protein>
<feature type="region of interest" description="Disordered" evidence="1">
    <location>
        <begin position="75"/>
        <end position="109"/>
    </location>
</feature>
<sequence length="324" mass="36382">MSMHYQNRPSTTAAAITIWTPAFVGNNTLTNRYHTDNIPIVLSSLSSSSPATSMSPSLNDRSSFKLPELLANDRVVSNGSNGNNSSNNKHRYHCHHRHHHHHDQQQQQRNIGIVSKLRGQKWLRDDEHQQQRQRCLSSRKEQVIRLACQKILQQRLRLMGTFSNSARVLTPTPTPTPTSTSTSTSTSTIATTTTTLSTFRSSSIKDCRNSNYQDLIYSNGCNSKSATYYHQRSVSAFPLQEHHHHHHHHHNHQQQQQQQQHYQSDSVGGYLGNNIHYASNSSAAQQPPSSYASYHRDSSALNATSGMLCFIALAVITSNLLSAH</sequence>
<evidence type="ECO:0000313" key="2">
    <source>
        <dbReference type="EMBL" id="VDK85016.1"/>
    </source>
</evidence>
<keyword evidence="3" id="KW-1185">Reference proteome</keyword>
<reference evidence="2 3" key="1">
    <citation type="submission" date="2018-08" db="EMBL/GenBank/DDBJ databases">
        <authorList>
            <person name="Laetsch R D."/>
            <person name="Stevens L."/>
            <person name="Kumar S."/>
            <person name="Blaxter L. M."/>
        </authorList>
    </citation>
    <scope>NUCLEOTIDE SEQUENCE [LARGE SCALE GENOMIC DNA]</scope>
</reference>
<dbReference type="OrthoDB" id="10534868at2759"/>
<dbReference type="Proteomes" id="UP000277928">
    <property type="component" value="Unassembled WGS sequence"/>
</dbReference>
<name>A0A3P6TA47_LITSI</name>
<feature type="compositionally biased region" description="Basic residues" evidence="1">
    <location>
        <begin position="88"/>
        <end position="102"/>
    </location>
</feature>
<accession>A0A3P6TA47</accession>
<feature type="region of interest" description="Disordered" evidence="1">
    <location>
        <begin position="167"/>
        <end position="190"/>
    </location>
</feature>